<dbReference type="CDD" id="cd02024">
    <property type="entry name" value="NRK1"/>
    <property type="match status" value="1"/>
</dbReference>
<protein>
    <recommendedName>
        <fullName evidence="1">Phosphoribulokinase/uridine kinase domain-containing protein</fullName>
    </recommendedName>
</protein>
<proteinExistence type="predicted"/>
<dbReference type="Gene3D" id="3.40.50.300">
    <property type="entry name" value="P-loop containing nucleotide triphosphate hydrolases"/>
    <property type="match status" value="1"/>
</dbReference>
<dbReference type="SUPFAM" id="SSF52540">
    <property type="entry name" value="P-loop containing nucleoside triphosphate hydrolases"/>
    <property type="match status" value="1"/>
</dbReference>
<evidence type="ECO:0000259" key="1">
    <source>
        <dbReference type="Pfam" id="PF00485"/>
    </source>
</evidence>
<name>A0A8X7TDZ8_CANPA</name>
<feature type="domain" description="Phosphoribulokinase/uridine kinase" evidence="1">
    <location>
        <begin position="22"/>
        <end position="171"/>
    </location>
</feature>
<dbReference type="InterPro" id="IPR027417">
    <property type="entry name" value="P-loop_NTPase"/>
</dbReference>
<dbReference type="PANTHER" id="PTHR10285">
    <property type="entry name" value="URIDINE KINASE"/>
    <property type="match status" value="1"/>
</dbReference>
<dbReference type="AlphaFoldDB" id="A0A8X7TDZ8"/>
<dbReference type="EMBL" id="JABWAB010000001">
    <property type="protein sequence ID" value="KAF6058626.1"/>
    <property type="molecule type" value="Genomic_DNA"/>
</dbReference>
<organism evidence="2 3">
    <name type="scientific">Candida parapsilosis</name>
    <name type="common">Yeast</name>
    <dbReference type="NCBI Taxonomy" id="5480"/>
    <lineage>
        <taxon>Eukaryota</taxon>
        <taxon>Fungi</taxon>
        <taxon>Dikarya</taxon>
        <taxon>Ascomycota</taxon>
        <taxon>Saccharomycotina</taxon>
        <taxon>Pichiomycetes</taxon>
        <taxon>Debaryomycetaceae</taxon>
        <taxon>Candida/Lodderomyces clade</taxon>
        <taxon>Candida</taxon>
    </lineage>
</organism>
<gene>
    <name evidence="2" type="ORF">FOB60_000208</name>
</gene>
<dbReference type="GO" id="GO:0050262">
    <property type="term" value="F:ribosylnicotinamide kinase activity"/>
    <property type="evidence" value="ECO:0007669"/>
    <property type="project" value="EnsemblFungi"/>
</dbReference>
<evidence type="ECO:0000313" key="2">
    <source>
        <dbReference type="EMBL" id="KAF6058626.1"/>
    </source>
</evidence>
<dbReference type="InterPro" id="IPR006083">
    <property type="entry name" value="PRK/URK"/>
</dbReference>
<sequence length="252" mass="28690">MSSISSSIVPLFMTIQADKAVLIAFGGPSSSGKTTVASTLKALLPDVTLIHLDDFYLADSQIPIDEETGYQNWDCPQAIDFEKFTTYISNIKFGKEQPPIESIQSNDLDVKLTPNEKNTILDKINQQSDKFKRKRLVFVDGFMLFHNPEIIKLFDIKLLFHASFDTLKIRRESRGGYNTIEGFWVDPPDYFGKIVWPAFVDSHKYLFVGDDVDNKLKPEVSRQFNIYDINNGNDTPLLDLVQRSIDIIIDNL</sequence>
<dbReference type="OrthoDB" id="10041966at2759"/>
<accession>A0A8X7TDZ8</accession>
<evidence type="ECO:0000313" key="3">
    <source>
        <dbReference type="Proteomes" id="UP000590412"/>
    </source>
</evidence>
<dbReference type="GO" id="GO:0005524">
    <property type="term" value="F:ATP binding"/>
    <property type="evidence" value="ECO:0007669"/>
    <property type="project" value="InterPro"/>
</dbReference>
<dbReference type="Pfam" id="PF00485">
    <property type="entry name" value="PRK"/>
    <property type="match status" value="1"/>
</dbReference>
<comment type="caution">
    <text evidence="2">The sequence shown here is derived from an EMBL/GenBank/DDBJ whole genome shotgun (WGS) entry which is preliminary data.</text>
</comment>
<dbReference type="GO" id="GO:0034355">
    <property type="term" value="P:NAD+ biosynthetic process via the salvage pathway"/>
    <property type="evidence" value="ECO:0007669"/>
    <property type="project" value="EnsemblFungi"/>
</dbReference>
<dbReference type="Proteomes" id="UP000590412">
    <property type="component" value="Unassembled WGS sequence"/>
</dbReference>
<reference evidence="2" key="1">
    <citation type="submission" date="2020-03" db="EMBL/GenBank/DDBJ databases">
        <title>FDA dAtabase for Regulatory Grade micrObial Sequences (FDA-ARGOS): Supporting development and validation of Infectious Disease Dx tests.</title>
        <authorList>
            <person name="Campos J."/>
            <person name="Goldberg B."/>
            <person name="Tallon L."/>
            <person name="Sadzewicz L."/>
            <person name="Vavikolanu K."/>
            <person name="Mehta A."/>
            <person name="Aluvathingal J."/>
            <person name="Nadendla S."/>
            <person name="Nandy P."/>
            <person name="Geyer C."/>
            <person name="Yan Y."/>
            <person name="Sichtig H."/>
        </authorList>
    </citation>
    <scope>NUCLEOTIDE SEQUENCE [LARGE SCALE GENOMIC DNA]</scope>
    <source>
        <strain evidence="2">FDAARGOS_652</strain>
    </source>
</reference>
<dbReference type="GO" id="GO:0046495">
    <property type="term" value="P:nicotinamide riboside metabolic process"/>
    <property type="evidence" value="ECO:0007669"/>
    <property type="project" value="EnsemblFungi"/>
</dbReference>